<dbReference type="Proteomes" id="UP000179807">
    <property type="component" value="Unassembled WGS sequence"/>
</dbReference>
<accession>A0A1J4K3Y2</accession>
<sequence length="166" mass="18685">MCHSCRDAAALDVVDQTKMDNYSREIERLLKNDVYIVIFQSENNENSKTSWKNIFSHASAESVMKSFSPNIEGIASSIISTEDAIRQLNIGLRVDDLLSYRLTCHSSRIYTQILDPPNGVLRLVVINKVSDNQTLNEDPSIDTRMKQICKNIQRALSAPSSNNHNA</sequence>
<dbReference type="AlphaFoldDB" id="A0A1J4K3Y2"/>
<evidence type="ECO:0000313" key="1">
    <source>
        <dbReference type="EMBL" id="OHT04197.1"/>
    </source>
</evidence>
<dbReference type="EMBL" id="MLAK01000802">
    <property type="protein sequence ID" value="OHT04197.1"/>
    <property type="molecule type" value="Genomic_DNA"/>
</dbReference>
<gene>
    <name evidence="1" type="ORF">TRFO_28369</name>
</gene>
<evidence type="ECO:0000313" key="2">
    <source>
        <dbReference type="Proteomes" id="UP000179807"/>
    </source>
</evidence>
<comment type="caution">
    <text evidence="1">The sequence shown here is derived from an EMBL/GenBank/DDBJ whole genome shotgun (WGS) entry which is preliminary data.</text>
</comment>
<dbReference type="GeneID" id="94840841"/>
<organism evidence="1 2">
    <name type="scientific">Tritrichomonas foetus</name>
    <dbReference type="NCBI Taxonomy" id="1144522"/>
    <lineage>
        <taxon>Eukaryota</taxon>
        <taxon>Metamonada</taxon>
        <taxon>Parabasalia</taxon>
        <taxon>Tritrichomonadida</taxon>
        <taxon>Tritrichomonadidae</taxon>
        <taxon>Tritrichomonas</taxon>
    </lineage>
</organism>
<dbReference type="VEuPathDB" id="TrichDB:TRFO_28369"/>
<dbReference type="RefSeq" id="XP_068357333.1">
    <property type="nucleotide sequence ID" value="XM_068506137.1"/>
</dbReference>
<proteinExistence type="predicted"/>
<name>A0A1J4K3Y2_9EUKA</name>
<protein>
    <submittedName>
        <fullName evidence="1">Uncharacterized protein</fullName>
    </submittedName>
</protein>
<dbReference type="OrthoDB" id="10511546at2759"/>
<reference evidence="1" key="1">
    <citation type="submission" date="2016-10" db="EMBL/GenBank/DDBJ databases">
        <authorList>
            <person name="Benchimol M."/>
            <person name="Almeida L.G."/>
            <person name="Vasconcelos A.T."/>
            <person name="Perreira-Neves A."/>
            <person name="Rosa I.A."/>
            <person name="Tasca T."/>
            <person name="Bogo M.R."/>
            <person name="de Souza W."/>
        </authorList>
    </citation>
    <scope>NUCLEOTIDE SEQUENCE [LARGE SCALE GENOMIC DNA]</scope>
    <source>
        <strain evidence="1">K</strain>
    </source>
</reference>
<keyword evidence="2" id="KW-1185">Reference proteome</keyword>